<reference evidence="7 8" key="1">
    <citation type="submission" date="2020-08" db="EMBL/GenBank/DDBJ databases">
        <title>Sequencing the genomes of 1000 actinobacteria strains.</title>
        <authorList>
            <person name="Klenk H.-P."/>
        </authorList>
    </citation>
    <scope>NUCLEOTIDE SEQUENCE [LARGE SCALE GENOMIC DNA]</scope>
    <source>
        <strain evidence="7 8">DSM 19081</strain>
    </source>
</reference>
<dbReference type="PANTHER" id="PTHR37422">
    <property type="entry name" value="TEICHURONIC ACID BIOSYNTHESIS PROTEIN TUAE"/>
    <property type="match status" value="1"/>
</dbReference>
<dbReference type="GO" id="GO:0016874">
    <property type="term" value="F:ligase activity"/>
    <property type="evidence" value="ECO:0007669"/>
    <property type="project" value="UniProtKB-KW"/>
</dbReference>
<keyword evidence="7" id="KW-0436">Ligase</keyword>
<comment type="caution">
    <text evidence="7">The sequence shown here is derived from an EMBL/GenBank/DDBJ whole genome shotgun (WGS) entry which is preliminary data.</text>
</comment>
<dbReference type="AlphaFoldDB" id="A0A839FM90"/>
<evidence type="ECO:0000256" key="5">
    <source>
        <dbReference type="SAM" id="Phobius"/>
    </source>
</evidence>
<dbReference type="GO" id="GO:0016020">
    <property type="term" value="C:membrane"/>
    <property type="evidence" value="ECO:0007669"/>
    <property type="project" value="UniProtKB-SubCell"/>
</dbReference>
<evidence type="ECO:0000256" key="2">
    <source>
        <dbReference type="ARBA" id="ARBA00022692"/>
    </source>
</evidence>
<feature type="transmembrane region" description="Helical" evidence="5">
    <location>
        <begin position="80"/>
        <end position="97"/>
    </location>
</feature>
<protein>
    <submittedName>
        <fullName evidence="7">O-antigen ligase</fullName>
    </submittedName>
</protein>
<keyword evidence="2 5" id="KW-0812">Transmembrane</keyword>
<evidence type="ECO:0000313" key="8">
    <source>
        <dbReference type="Proteomes" id="UP000546252"/>
    </source>
</evidence>
<feature type="transmembrane region" description="Helical" evidence="5">
    <location>
        <begin position="37"/>
        <end position="59"/>
    </location>
</feature>
<dbReference type="InterPro" id="IPR007016">
    <property type="entry name" value="O-antigen_ligase-rel_domated"/>
</dbReference>
<organism evidence="7 8">
    <name type="scientific">Nesterenkonia jeotgali</name>
    <dbReference type="NCBI Taxonomy" id="317018"/>
    <lineage>
        <taxon>Bacteria</taxon>
        <taxon>Bacillati</taxon>
        <taxon>Actinomycetota</taxon>
        <taxon>Actinomycetes</taxon>
        <taxon>Micrococcales</taxon>
        <taxon>Micrococcaceae</taxon>
        <taxon>Nesterenkonia</taxon>
    </lineage>
</organism>
<sequence length="433" mass="45021">MTLTLVILASCALAALVLPFRWILVWGAPLAAVITPIAANLLGGTVASPLNILILVSLIRLAGGKTASQDGGGLSVRQTFALLALSCALLATLLTFGVREGSISSISSLAVGFICAVVVYLIAMPRYGLGLRDVIKPWVMLVLLTSALQLVEVVAGRLVIPESSAFFHSPHRNGEIRAQGLFPHPIVAGVICMTVAVWAIITPRLAFFSRVALVVVALGGSLSTQSRGPLVAGLVGLAVAVLLRWVGKSPSGRRYLLGALVLAGVAVVAFLLSTVATTYIGGSNEAQASANYRLALITSGTAAIAENPFGFGPGQVPAGVLLVDSIYGVLDLSQSIDNGFLLLAFEYGVPTTILLFVFVWAALSGQRSSPDLTAMALLAVLLFTGIFVSITSWAPYTFLLAQVVATGGLSRSTHLYSGAPKQIQACKRTSATR</sequence>
<name>A0A839FM90_9MICC</name>
<feature type="transmembrane region" description="Helical" evidence="5">
    <location>
        <begin position="207"/>
        <end position="224"/>
    </location>
</feature>
<feature type="transmembrane region" description="Helical" evidence="5">
    <location>
        <begin position="375"/>
        <end position="394"/>
    </location>
</feature>
<feature type="transmembrane region" description="Helical" evidence="5">
    <location>
        <begin position="230"/>
        <end position="247"/>
    </location>
</feature>
<dbReference type="Proteomes" id="UP000546252">
    <property type="component" value="Unassembled WGS sequence"/>
</dbReference>
<feature type="transmembrane region" description="Helical" evidence="5">
    <location>
        <begin position="259"/>
        <end position="280"/>
    </location>
</feature>
<feature type="transmembrane region" description="Helical" evidence="5">
    <location>
        <begin position="180"/>
        <end position="200"/>
    </location>
</feature>
<evidence type="ECO:0000256" key="4">
    <source>
        <dbReference type="ARBA" id="ARBA00023136"/>
    </source>
</evidence>
<dbReference type="InterPro" id="IPR051533">
    <property type="entry name" value="WaaL-like"/>
</dbReference>
<accession>A0A839FM90</accession>
<feature type="transmembrane region" description="Helical" evidence="5">
    <location>
        <begin position="103"/>
        <end position="123"/>
    </location>
</feature>
<evidence type="ECO:0000256" key="3">
    <source>
        <dbReference type="ARBA" id="ARBA00022989"/>
    </source>
</evidence>
<comment type="subcellular location">
    <subcellularLocation>
        <location evidence="1">Membrane</location>
        <topology evidence="1">Multi-pass membrane protein</topology>
    </subcellularLocation>
</comment>
<gene>
    <name evidence="7" type="ORF">HNR24_000939</name>
</gene>
<proteinExistence type="predicted"/>
<dbReference type="Pfam" id="PF04932">
    <property type="entry name" value="Wzy_C"/>
    <property type="match status" value="1"/>
</dbReference>
<feature type="domain" description="O-antigen ligase-related" evidence="6">
    <location>
        <begin position="213"/>
        <end position="356"/>
    </location>
</feature>
<feature type="transmembrane region" description="Helical" evidence="5">
    <location>
        <begin position="340"/>
        <end position="363"/>
    </location>
</feature>
<dbReference type="EMBL" id="JACJIH010000001">
    <property type="protein sequence ID" value="MBA8921006.1"/>
    <property type="molecule type" value="Genomic_DNA"/>
</dbReference>
<keyword evidence="3 5" id="KW-1133">Transmembrane helix</keyword>
<evidence type="ECO:0000259" key="6">
    <source>
        <dbReference type="Pfam" id="PF04932"/>
    </source>
</evidence>
<evidence type="ECO:0000256" key="1">
    <source>
        <dbReference type="ARBA" id="ARBA00004141"/>
    </source>
</evidence>
<feature type="transmembrane region" description="Helical" evidence="5">
    <location>
        <begin position="135"/>
        <end position="160"/>
    </location>
</feature>
<keyword evidence="4 5" id="KW-0472">Membrane</keyword>
<evidence type="ECO:0000313" key="7">
    <source>
        <dbReference type="EMBL" id="MBA8921006.1"/>
    </source>
</evidence>
<dbReference type="PANTHER" id="PTHR37422:SF13">
    <property type="entry name" value="LIPOPOLYSACCHARIDE BIOSYNTHESIS PROTEIN PA4999-RELATED"/>
    <property type="match status" value="1"/>
</dbReference>